<protein>
    <submittedName>
        <fullName evidence="6">GntR family transcriptional regulator</fullName>
    </submittedName>
</protein>
<dbReference type="GO" id="GO:0003700">
    <property type="term" value="F:DNA-binding transcription factor activity"/>
    <property type="evidence" value="ECO:0007669"/>
    <property type="project" value="InterPro"/>
</dbReference>
<feature type="compositionally biased region" description="Polar residues" evidence="4">
    <location>
        <begin position="162"/>
        <end position="176"/>
    </location>
</feature>
<evidence type="ECO:0000256" key="4">
    <source>
        <dbReference type="SAM" id="MobiDB-lite"/>
    </source>
</evidence>
<evidence type="ECO:0000259" key="5">
    <source>
        <dbReference type="PROSITE" id="PS50949"/>
    </source>
</evidence>
<dbReference type="SMART" id="SM00345">
    <property type="entry name" value="HTH_GNTR"/>
    <property type="match status" value="1"/>
</dbReference>
<dbReference type="PANTHER" id="PTHR43537:SF5">
    <property type="entry name" value="UXU OPERON TRANSCRIPTIONAL REGULATOR"/>
    <property type="match status" value="1"/>
</dbReference>
<evidence type="ECO:0000256" key="3">
    <source>
        <dbReference type="ARBA" id="ARBA00023163"/>
    </source>
</evidence>
<keyword evidence="1" id="KW-0805">Transcription regulation</keyword>
<dbReference type="PRINTS" id="PR00035">
    <property type="entry name" value="HTHGNTR"/>
</dbReference>
<feature type="domain" description="HTH gntR-type" evidence="5">
    <location>
        <begin position="6"/>
        <end position="74"/>
    </location>
</feature>
<dbReference type="EMBL" id="LR134377">
    <property type="protein sequence ID" value="VEH06264.1"/>
    <property type="molecule type" value="Genomic_DNA"/>
</dbReference>
<dbReference type="SUPFAM" id="SSF46785">
    <property type="entry name" value="Winged helix' DNA-binding domain"/>
    <property type="match status" value="1"/>
</dbReference>
<evidence type="ECO:0000313" key="6">
    <source>
        <dbReference type="EMBL" id="VEH06264.1"/>
    </source>
</evidence>
<evidence type="ECO:0000256" key="1">
    <source>
        <dbReference type="ARBA" id="ARBA00023015"/>
    </source>
</evidence>
<dbReference type="PANTHER" id="PTHR43537">
    <property type="entry name" value="TRANSCRIPTIONAL REGULATOR, GNTR FAMILY"/>
    <property type="match status" value="1"/>
</dbReference>
<feature type="region of interest" description="Disordered" evidence="4">
    <location>
        <begin position="139"/>
        <end position="176"/>
    </location>
</feature>
<dbReference type="Gene3D" id="1.10.10.10">
    <property type="entry name" value="Winged helix-like DNA-binding domain superfamily/Winged helix DNA-binding domain"/>
    <property type="match status" value="1"/>
</dbReference>
<dbReference type="AlphaFoldDB" id="A0AB38VRK8"/>
<organism evidence="6 7">
    <name type="scientific">Corynebacterium kutscheri</name>
    <dbReference type="NCBI Taxonomy" id="35755"/>
    <lineage>
        <taxon>Bacteria</taxon>
        <taxon>Bacillati</taxon>
        <taxon>Actinomycetota</taxon>
        <taxon>Actinomycetes</taxon>
        <taxon>Mycobacteriales</taxon>
        <taxon>Corynebacteriaceae</taxon>
        <taxon>Corynebacterium</taxon>
    </lineage>
</organism>
<dbReference type="CDD" id="cd07377">
    <property type="entry name" value="WHTH_GntR"/>
    <property type="match status" value="1"/>
</dbReference>
<dbReference type="InterPro" id="IPR036388">
    <property type="entry name" value="WH-like_DNA-bd_sf"/>
</dbReference>
<dbReference type="InterPro" id="IPR000524">
    <property type="entry name" value="Tscrpt_reg_HTH_GntR"/>
</dbReference>
<keyword evidence="2" id="KW-0238">DNA-binding</keyword>
<gene>
    <name evidence="6" type="primary">lutR_2</name>
    <name evidence="6" type="ORF">NCTC949_01035</name>
</gene>
<name>A0AB38VRK8_9CORY</name>
<dbReference type="Pfam" id="PF00392">
    <property type="entry name" value="GntR"/>
    <property type="match status" value="1"/>
</dbReference>
<keyword evidence="3" id="KW-0804">Transcription</keyword>
<reference evidence="6 7" key="1">
    <citation type="submission" date="2018-12" db="EMBL/GenBank/DDBJ databases">
        <authorList>
            <consortium name="Pathogen Informatics"/>
        </authorList>
    </citation>
    <scope>NUCLEOTIDE SEQUENCE [LARGE SCALE GENOMIC DNA]</scope>
    <source>
        <strain evidence="6 7">NCTC949</strain>
    </source>
</reference>
<feature type="compositionally biased region" description="Polar residues" evidence="4">
    <location>
        <begin position="146"/>
        <end position="155"/>
    </location>
</feature>
<dbReference type="PROSITE" id="PS50949">
    <property type="entry name" value="HTH_GNTR"/>
    <property type="match status" value="1"/>
</dbReference>
<evidence type="ECO:0000313" key="7">
    <source>
        <dbReference type="Proteomes" id="UP000271380"/>
    </source>
</evidence>
<dbReference type="InterPro" id="IPR036390">
    <property type="entry name" value="WH_DNA-bd_sf"/>
</dbReference>
<proteinExistence type="predicted"/>
<evidence type="ECO:0000256" key="2">
    <source>
        <dbReference type="ARBA" id="ARBA00023125"/>
    </source>
</evidence>
<sequence length="176" mass="18942">MAPRKATAAAKAFDGIVDYIRVKRLNPGDLLPAEQELCEIIGCSRSSIREAMRTLASLDIVEVRHGHGTYVSKMSLDPLIQGLILRVLLSTDSSLTALLDIVDLRAAIDHSLAEELAEAWKSRDITPSLTWSTTCANTTNAKKASHSTTAPSTKPCSPPSKILSQKNFPTPSGKST</sequence>
<dbReference type="GO" id="GO:0003677">
    <property type="term" value="F:DNA binding"/>
    <property type="evidence" value="ECO:0007669"/>
    <property type="project" value="UniProtKB-KW"/>
</dbReference>
<dbReference type="Proteomes" id="UP000271380">
    <property type="component" value="Chromosome"/>
</dbReference>
<accession>A0AB38VRK8</accession>